<reference evidence="1" key="1">
    <citation type="submission" date="2021-06" db="EMBL/GenBank/DDBJ databases">
        <authorList>
            <person name="Hodson N. C."/>
            <person name="Mongue J. A."/>
            <person name="Jaron S. K."/>
        </authorList>
    </citation>
    <scope>NUCLEOTIDE SEQUENCE</scope>
</reference>
<accession>A0A8J2PKJ0</accession>
<evidence type="ECO:0000313" key="1">
    <source>
        <dbReference type="EMBL" id="CAG7826739.1"/>
    </source>
</evidence>
<organism evidence="1 2">
    <name type="scientific">Allacma fusca</name>
    <dbReference type="NCBI Taxonomy" id="39272"/>
    <lineage>
        <taxon>Eukaryota</taxon>
        <taxon>Metazoa</taxon>
        <taxon>Ecdysozoa</taxon>
        <taxon>Arthropoda</taxon>
        <taxon>Hexapoda</taxon>
        <taxon>Collembola</taxon>
        <taxon>Symphypleona</taxon>
        <taxon>Sminthuridae</taxon>
        <taxon>Allacma</taxon>
    </lineage>
</organism>
<sequence>VFEQFQDVNGKVDRCCGHSCESDPAKSDVVKVDDARDRVEFPQSKIIPPEYCGWDSSSQVGRSYSKLSKT</sequence>
<keyword evidence="2" id="KW-1185">Reference proteome</keyword>
<feature type="non-terminal residue" evidence="1">
    <location>
        <position position="1"/>
    </location>
</feature>
<protein>
    <submittedName>
        <fullName evidence="1">Uncharacterized protein</fullName>
    </submittedName>
</protein>
<name>A0A8J2PKJ0_9HEXA</name>
<comment type="caution">
    <text evidence="1">The sequence shown here is derived from an EMBL/GenBank/DDBJ whole genome shotgun (WGS) entry which is preliminary data.</text>
</comment>
<dbReference type="EMBL" id="CAJVCH010540943">
    <property type="protein sequence ID" value="CAG7826739.1"/>
    <property type="molecule type" value="Genomic_DNA"/>
</dbReference>
<evidence type="ECO:0000313" key="2">
    <source>
        <dbReference type="Proteomes" id="UP000708208"/>
    </source>
</evidence>
<proteinExistence type="predicted"/>
<dbReference type="AlphaFoldDB" id="A0A8J2PKJ0"/>
<dbReference type="Proteomes" id="UP000708208">
    <property type="component" value="Unassembled WGS sequence"/>
</dbReference>
<gene>
    <name evidence="1" type="ORF">AFUS01_LOCUS36779</name>
</gene>